<protein>
    <submittedName>
        <fullName evidence="1">Uncharacterized protein</fullName>
    </submittedName>
</protein>
<proteinExistence type="predicted"/>
<name>A0ABR0AVK0_9CRUS</name>
<reference evidence="1 2" key="1">
    <citation type="journal article" date="2023" name="Nucleic Acids Res.">
        <title>The hologenome of Daphnia magna reveals possible DNA methylation and microbiome-mediated evolution of the host genome.</title>
        <authorList>
            <person name="Chaturvedi A."/>
            <person name="Li X."/>
            <person name="Dhandapani V."/>
            <person name="Marshall H."/>
            <person name="Kissane S."/>
            <person name="Cuenca-Cambronero M."/>
            <person name="Asole G."/>
            <person name="Calvet F."/>
            <person name="Ruiz-Romero M."/>
            <person name="Marangio P."/>
            <person name="Guigo R."/>
            <person name="Rago D."/>
            <person name="Mirbahai L."/>
            <person name="Eastwood N."/>
            <person name="Colbourne J.K."/>
            <person name="Zhou J."/>
            <person name="Mallon E."/>
            <person name="Orsini L."/>
        </authorList>
    </citation>
    <scope>NUCLEOTIDE SEQUENCE [LARGE SCALE GENOMIC DNA]</scope>
    <source>
        <strain evidence="1">LRV0_1</strain>
    </source>
</reference>
<comment type="caution">
    <text evidence="1">The sequence shown here is derived from an EMBL/GenBank/DDBJ whole genome shotgun (WGS) entry which is preliminary data.</text>
</comment>
<organism evidence="1 2">
    <name type="scientific">Daphnia magna</name>
    <dbReference type="NCBI Taxonomy" id="35525"/>
    <lineage>
        <taxon>Eukaryota</taxon>
        <taxon>Metazoa</taxon>
        <taxon>Ecdysozoa</taxon>
        <taxon>Arthropoda</taxon>
        <taxon>Crustacea</taxon>
        <taxon>Branchiopoda</taxon>
        <taxon>Diplostraca</taxon>
        <taxon>Cladocera</taxon>
        <taxon>Anomopoda</taxon>
        <taxon>Daphniidae</taxon>
        <taxon>Daphnia</taxon>
    </lineage>
</organism>
<keyword evidence="2" id="KW-1185">Reference proteome</keyword>
<gene>
    <name evidence="1" type="ORF">OUZ56_022173</name>
</gene>
<evidence type="ECO:0000313" key="1">
    <source>
        <dbReference type="EMBL" id="KAK4029163.1"/>
    </source>
</evidence>
<dbReference type="EMBL" id="JAOYFB010000039">
    <property type="protein sequence ID" value="KAK4029163.1"/>
    <property type="molecule type" value="Genomic_DNA"/>
</dbReference>
<sequence length="149" mass="17190">MMKLEVTCQCHRGLANLQSETGERLEDKKEVKHCRDLAQFQSLCSLFDGEQGIQIRNFRDCMRHCVGKLTLHRSAFGVLPPPIASMRFMFLSVSLSLHSWCIATRSAWIDFSSLKDYRNLFGILCCIGSSPSVYKQSLNYWLHKIKQDR</sequence>
<evidence type="ECO:0000313" key="2">
    <source>
        <dbReference type="Proteomes" id="UP001234178"/>
    </source>
</evidence>
<accession>A0ABR0AVK0</accession>
<dbReference type="Proteomes" id="UP001234178">
    <property type="component" value="Unassembled WGS sequence"/>
</dbReference>